<organism evidence="1">
    <name type="scientific">Hanusia phi</name>
    <dbReference type="NCBI Taxonomy" id="3032"/>
    <lineage>
        <taxon>Eukaryota</taxon>
        <taxon>Cryptophyceae</taxon>
        <taxon>Pyrenomonadales</taxon>
        <taxon>Geminigeraceae</taxon>
        <taxon>Hanusia</taxon>
    </lineage>
</organism>
<reference evidence="1" key="1">
    <citation type="submission" date="2021-01" db="EMBL/GenBank/DDBJ databases">
        <authorList>
            <person name="Corre E."/>
            <person name="Pelletier E."/>
            <person name="Niang G."/>
            <person name="Scheremetjew M."/>
            <person name="Finn R."/>
            <person name="Kale V."/>
            <person name="Holt S."/>
            <person name="Cochrane G."/>
            <person name="Meng A."/>
            <person name="Brown T."/>
            <person name="Cohen L."/>
        </authorList>
    </citation>
    <scope>NUCLEOTIDE SEQUENCE</scope>
    <source>
        <strain evidence="1">CCMP325</strain>
    </source>
</reference>
<dbReference type="EMBL" id="HBEO01003831">
    <property type="protein sequence ID" value="CAD8469954.1"/>
    <property type="molecule type" value="Transcribed_RNA"/>
</dbReference>
<name>A0A7S0DZC1_9CRYP</name>
<protein>
    <submittedName>
        <fullName evidence="1">Uncharacterized protein</fullName>
    </submittedName>
</protein>
<evidence type="ECO:0000313" key="1">
    <source>
        <dbReference type="EMBL" id="CAD8469954.1"/>
    </source>
</evidence>
<dbReference type="AlphaFoldDB" id="A0A7S0DZC1"/>
<proteinExistence type="predicted"/>
<sequence>MQAGMAFVRPMAPLERRSSSSSSFRIVTVAAAALMAALVVVVFVTDSSKGGVSAQTGSIRIAALQKLQAMGETGAVTISAGPVSAKEGLDSELEDYQRVKLERRQVMDFCDSKFSSWVNIQKCIAELFRNAHY</sequence>
<gene>
    <name evidence="1" type="ORF">HPHI1048_LOCUS2740</name>
</gene>
<accession>A0A7S0DZC1</accession>